<evidence type="ECO:0000313" key="2">
    <source>
        <dbReference type="Proteomes" id="UP001299265"/>
    </source>
</evidence>
<accession>A0AAP2W901</accession>
<evidence type="ECO:0000313" key="1">
    <source>
        <dbReference type="EMBL" id="MCD2491154.1"/>
    </source>
</evidence>
<name>A0AAP2W901_9FIRM</name>
<protein>
    <submittedName>
        <fullName evidence="1">Transcriptional regulator</fullName>
    </submittedName>
</protein>
<dbReference type="SUPFAM" id="SSF54171">
    <property type="entry name" value="DNA-binding domain"/>
    <property type="match status" value="1"/>
</dbReference>
<keyword evidence="2" id="KW-1185">Reference proteome</keyword>
<sequence>MDKAGIKAVPEKKLCQDLTGKRFGKLVVLEYVKPEKGMGRWKCRCDCGNITYKRTGHLNAGTAVSCGCARKNHTQDLAGRRFGRLTVLKKTEQTGDDGSVLWECQCDCGGICLISTNQLRGGTAKSCGCAWRRPTVQAGDRFGRLTAVCPTEKRSSKAVVWECLCDCGNTVEVRSTSLQNGHTVSCGCAKADIDAGRDFKKVLTYRDGTCIEFLKNIDRPTKSTSSDTGVRGVRLLRNGKYNASITFRRHRYSLGTYTKVEDAISARKQGENMVKEYLEDYKISRFSF</sequence>
<proteinExistence type="predicted"/>
<gene>
    <name evidence="1" type="ORF">LQE92_00755</name>
</gene>
<dbReference type="EMBL" id="JAJNOR010000001">
    <property type="protein sequence ID" value="MCD2491154.1"/>
    <property type="molecule type" value="Genomic_DNA"/>
</dbReference>
<dbReference type="InterPro" id="IPR016177">
    <property type="entry name" value="DNA-bd_dom_sf"/>
</dbReference>
<comment type="caution">
    <text evidence="1">The sequence shown here is derived from an EMBL/GenBank/DDBJ whole genome shotgun (WGS) entry which is preliminary data.</text>
</comment>
<organism evidence="1 2">
    <name type="scientific">Lientehia hominis</name>
    <dbReference type="NCBI Taxonomy" id="2897778"/>
    <lineage>
        <taxon>Bacteria</taxon>
        <taxon>Bacillati</taxon>
        <taxon>Bacillota</taxon>
        <taxon>Clostridia</taxon>
        <taxon>Lachnospirales</taxon>
        <taxon>Lachnospiraceae</taxon>
        <taxon>Lientehia</taxon>
    </lineage>
</organism>
<dbReference type="GO" id="GO:0003677">
    <property type="term" value="F:DNA binding"/>
    <property type="evidence" value="ECO:0007669"/>
    <property type="project" value="InterPro"/>
</dbReference>
<dbReference type="AlphaFoldDB" id="A0AAP2W901"/>
<dbReference type="Proteomes" id="UP001299265">
    <property type="component" value="Unassembled WGS sequence"/>
</dbReference>
<dbReference type="RefSeq" id="WP_231061107.1">
    <property type="nucleotide sequence ID" value="NZ_JAJNOR010000001.1"/>
</dbReference>
<reference evidence="1 2" key="1">
    <citation type="submission" date="2021-11" db="EMBL/GenBank/DDBJ databases">
        <title>Lacrimispora sp. nov. NSJ-141 isolated from human feces.</title>
        <authorList>
            <person name="Abdugheni R."/>
        </authorList>
    </citation>
    <scope>NUCLEOTIDE SEQUENCE [LARGE SCALE GENOMIC DNA]</scope>
    <source>
        <strain evidence="1 2">NSJ-141</strain>
    </source>
</reference>